<dbReference type="GO" id="GO:0008688">
    <property type="term" value="F:3-(3-hydroxyphenyl)propionate hydroxylase activity"/>
    <property type="evidence" value="ECO:0007669"/>
    <property type="project" value="TreeGrafter"/>
</dbReference>
<keyword evidence="1" id="KW-0560">Oxidoreductase</keyword>
<comment type="caution">
    <text evidence="4">The sequence shown here is derived from an EMBL/GenBank/DDBJ whole genome shotgun (WGS) entry which is preliminary data.</text>
</comment>
<accession>A0A5N0V6G1</accession>
<name>A0A5N0V6G1_9PSEU</name>
<sequence>MTEHPHYDVAVIGYGPTGVTAANLLGAEGLSVAVIERDATVYSRARAISTDEEVVRIWQRTGLTERLKRDMLADSPLEFVDRDGRPFISAELTSRGHGHPPQLFIYQPALEEVLREGTGQYPNVELRLEHECVRVFQREDHVELMLVNLHSDELVRITATYVVAADGGSSPTRGQLGVGFEGRTYEDRWVVIDTKMLEPWPGHDRLRFRCDPTRPAVDCPTPLGHHRWEFPVQAGEDEKELVTERAVWRLLNRYEITPEHVEILRAVVYSHHVRFASRWRVGRIFLAGDAAHVMPPWIGQGMAAGVRDAGNLSWKLSGVLRGALPESILDSYETERQPHVRAVTRRAVLAGRIITERRPAVTKLRDIVFRTIKRIRPLKRLLHDSVWVPDCHYRKGFIAAGKHSASGRKIPQPVVLDAAGMPVLLDEVTASHWTLVHRGPAAEWGGINRLEVLPAGSPARPGAVVDTSGVLTAWMTEHKATALVVRPDSVVYAAASPAQSLPPLPGGLRPTTRPHAKHPEVTAS</sequence>
<evidence type="ECO:0000313" key="5">
    <source>
        <dbReference type="Proteomes" id="UP000319769"/>
    </source>
</evidence>
<dbReference type="SUPFAM" id="SSF51905">
    <property type="entry name" value="FAD/NAD(P)-binding domain"/>
    <property type="match status" value="1"/>
</dbReference>
<reference evidence="4" key="1">
    <citation type="submission" date="2019-09" db="EMBL/GenBank/DDBJ databases">
        <authorList>
            <person name="Teo W.F.A."/>
            <person name="Duangmal K."/>
        </authorList>
    </citation>
    <scope>NUCLEOTIDE SEQUENCE [LARGE SCALE GENOMIC DNA]</scope>
    <source>
        <strain evidence="4">K81G1</strain>
    </source>
</reference>
<dbReference type="RefSeq" id="WP_144760454.1">
    <property type="nucleotide sequence ID" value="NZ_VMNW02000020.1"/>
</dbReference>
<protein>
    <submittedName>
        <fullName evidence="4">Bifunctional 3-(3-hydroxy-phenyl)propionate/3-hydroxycinnamic acid hydroxylase</fullName>
    </submittedName>
</protein>
<dbReference type="EMBL" id="VMNW02000020">
    <property type="protein sequence ID" value="KAA9160763.1"/>
    <property type="molecule type" value="Genomic_DNA"/>
</dbReference>
<dbReference type="Proteomes" id="UP000319769">
    <property type="component" value="Unassembled WGS sequence"/>
</dbReference>
<dbReference type="InterPro" id="IPR050631">
    <property type="entry name" value="PheA/TfdB_FAD_monoxygenase"/>
</dbReference>
<evidence type="ECO:0000256" key="1">
    <source>
        <dbReference type="ARBA" id="ARBA00023002"/>
    </source>
</evidence>
<dbReference type="Gene3D" id="3.50.50.60">
    <property type="entry name" value="FAD/NAD(P)-binding domain"/>
    <property type="match status" value="1"/>
</dbReference>
<dbReference type="InterPro" id="IPR002938">
    <property type="entry name" value="FAD-bd"/>
</dbReference>
<feature type="domain" description="FAD-binding" evidence="3">
    <location>
        <begin position="7"/>
        <end position="347"/>
    </location>
</feature>
<evidence type="ECO:0000313" key="4">
    <source>
        <dbReference type="EMBL" id="KAA9160763.1"/>
    </source>
</evidence>
<dbReference type="NCBIfam" id="NF004829">
    <property type="entry name" value="PRK06183.1-3"/>
    <property type="match status" value="1"/>
</dbReference>
<dbReference type="OrthoDB" id="8670884at2"/>
<dbReference type="PANTHER" id="PTHR43476">
    <property type="entry name" value="3-(3-HYDROXY-PHENYL)PROPIONATE/3-HYDROXYCINNAMIC ACID HYDROXYLASE"/>
    <property type="match status" value="1"/>
</dbReference>
<evidence type="ECO:0000259" key="3">
    <source>
        <dbReference type="Pfam" id="PF01494"/>
    </source>
</evidence>
<dbReference type="AlphaFoldDB" id="A0A5N0V6G1"/>
<dbReference type="Pfam" id="PF01494">
    <property type="entry name" value="FAD_binding_3"/>
    <property type="match status" value="1"/>
</dbReference>
<evidence type="ECO:0000256" key="2">
    <source>
        <dbReference type="SAM" id="MobiDB-lite"/>
    </source>
</evidence>
<dbReference type="GO" id="GO:0019622">
    <property type="term" value="P:3-(3-hydroxy)phenylpropionate catabolic process"/>
    <property type="evidence" value="ECO:0007669"/>
    <property type="project" value="TreeGrafter"/>
</dbReference>
<dbReference type="InterPro" id="IPR036188">
    <property type="entry name" value="FAD/NAD-bd_sf"/>
</dbReference>
<keyword evidence="5" id="KW-1185">Reference proteome</keyword>
<organism evidence="4 5">
    <name type="scientific">Amycolatopsis acidicola</name>
    <dbReference type="NCBI Taxonomy" id="2596893"/>
    <lineage>
        <taxon>Bacteria</taxon>
        <taxon>Bacillati</taxon>
        <taxon>Actinomycetota</taxon>
        <taxon>Actinomycetes</taxon>
        <taxon>Pseudonocardiales</taxon>
        <taxon>Pseudonocardiaceae</taxon>
        <taxon>Amycolatopsis</taxon>
    </lineage>
</organism>
<gene>
    <name evidence="4" type="ORF">FPZ12_016610</name>
</gene>
<dbReference type="PRINTS" id="PR00420">
    <property type="entry name" value="RNGMNOXGNASE"/>
</dbReference>
<feature type="region of interest" description="Disordered" evidence="2">
    <location>
        <begin position="501"/>
        <end position="524"/>
    </location>
</feature>
<dbReference type="Gene3D" id="3.30.70.2450">
    <property type="match status" value="1"/>
</dbReference>
<dbReference type="GO" id="GO:0071949">
    <property type="term" value="F:FAD binding"/>
    <property type="evidence" value="ECO:0007669"/>
    <property type="project" value="InterPro"/>
</dbReference>
<proteinExistence type="predicted"/>
<dbReference type="PANTHER" id="PTHR43476:SF3">
    <property type="entry name" value="FAD-BINDING MONOOXYGENASE"/>
    <property type="match status" value="1"/>
</dbReference>